<dbReference type="Pfam" id="PF00176">
    <property type="entry name" value="SNF2-rel_dom"/>
    <property type="match status" value="1"/>
</dbReference>
<feature type="domain" description="SWIM-type" evidence="3">
    <location>
        <begin position="53"/>
        <end position="92"/>
    </location>
</feature>
<evidence type="ECO:0000313" key="7">
    <source>
        <dbReference type="Proteomes" id="UP000236497"/>
    </source>
</evidence>
<dbReference type="Pfam" id="PF00271">
    <property type="entry name" value="Helicase_C"/>
    <property type="match status" value="1"/>
</dbReference>
<dbReference type="Pfam" id="PF04434">
    <property type="entry name" value="SWIM"/>
    <property type="match status" value="1"/>
</dbReference>
<dbReference type="CDD" id="cd18012">
    <property type="entry name" value="DEXQc_arch_SWI2_SNF2"/>
    <property type="match status" value="1"/>
</dbReference>
<protein>
    <recommendedName>
        <fullName evidence="8">SNF2 family DNA or RNA helicase</fullName>
    </recommendedName>
</protein>
<dbReference type="PROSITE" id="PS51194">
    <property type="entry name" value="HELICASE_CTER"/>
    <property type="match status" value="1"/>
</dbReference>
<feature type="domain" description="Helicase ATP-binding" evidence="4">
    <location>
        <begin position="620"/>
        <end position="785"/>
    </location>
</feature>
<reference evidence="6 7" key="1">
    <citation type="submission" date="2015-06" db="EMBL/GenBank/DDBJ databases">
        <authorList>
            <person name="Wibberg Daniel"/>
        </authorList>
    </citation>
    <scope>NUCLEOTIDE SEQUENCE [LARGE SCALE GENOMIC DNA]</scope>
    <source>
        <strain evidence="6 7">T3/55T</strain>
    </source>
</reference>
<keyword evidence="7" id="KW-1185">Reference proteome</keyword>
<dbReference type="EMBL" id="CVTD020000015">
    <property type="protein sequence ID" value="CRZ34417.1"/>
    <property type="molecule type" value="Genomic_DNA"/>
</dbReference>
<dbReference type="SMART" id="SM00487">
    <property type="entry name" value="DEXDc"/>
    <property type="match status" value="1"/>
</dbReference>
<proteinExistence type="predicted"/>
<feature type="domain" description="Helicase C-terminal" evidence="5">
    <location>
        <begin position="906"/>
        <end position="1063"/>
    </location>
</feature>
<dbReference type="CDD" id="cd18793">
    <property type="entry name" value="SF2_C_SNF"/>
    <property type="match status" value="1"/>
</dbReference>
<dbReference type="GO" id="GO:0005524">
    <property type="term" value="F:ATP binding"/>
    <property type="evidence" value="ECO:0007669"/>
    <property type="project" value="InterPro"/>
</dbReference>
<dbReference type="RefSeq" id="WP_103202532.1">
    <property type="nucleotide sequence ID" value="NZ_CVTD020000015.1"/>
</dbReference>
<keyword evidence="2" id="KW-0479">Metal-binding</keyword>
<dbReference type="FunFam" id="3.40.50.300:FF:000533">
    <property type="entry name" value="Helicase, Snf2 family"/>
    <property type="match status" value="1"/>
</dbReference>
<dbReference type="PROSITE" id="PS51192">
    <property type="entry name" value="HELICASE_ATP_BIND_1"/>
    <property type="match status" value="1"/>
</dbReference>
<gene>
    <name evidence="6" type="ORF">HHT355_1215</name>
</gene>
<evidence type="ECO:0000313" key="6">
    <source>
        <dbReference type="EMBL" id="CRZ34417.1"/>
    </source>
</evidence>
<keyword evidence="1" id="KW-0378">Hydrolase</keyword>
<evidence type="ECO:0000256" key="2">
    <source>
        <dbReference type="PROSITE-ProRule" id="PRU00325"/>
    </source>
</evidence>
<dbReference type="InterPro" id="IPR027417">
    <property type="entry name" value="P-loop_NTPase"/>
</dbReference>
<accession>A0A0H5SG00</accession>
<dbReference type="Proteomes" id="UP000236497">
    <property type="component" value="Unassembled WGS sequence"/>
</dbReference>
<dbReference type="GO" id="GO:0008270">
    <property type="term" value="F:zinc ion binding"/>
    <property type="evidence" value="ECO:0007669"/>
    <property type="project" value="UniProtKB-KW"/>
</dbReference>
<dbReference type="InterPro" id="IPR000330">
    <property type="entry name" value="SNF2_N"/>
</dbReference>
<dbReference type="Pfam" id="PF08455">
    <property type="entry name" value="SNF2_assoc"/>
    <property type="match status" value="1"/>
</dbReference>
<keyword evidence="2" id="KW-0863">Zinc-finger</keyword>
<evidence type="ECO:0000259" key="4">
    <source>
        <dbReference type="PROSITE" id="PS51192"/>
    </source>
</evidence>
<dbReference type="InterPro" id="IPR001650">
    <property type="entry name" value="Helicase_C-like"/>
</dbReference>
<dbReference type="OrthoDB" id="9760715at2"/>
<dbReference type="InterPro" id="IPR013663">
    <property type="entry name" value="Helicase_SWF/SNF/SWI_bac"/>
</dbReference>
<dbReference type="AlphaFoldDB" id="A0A0H5SG00"/>
<evidence type="ECO:0000259" key="3">
    <source>
        <dbReference type="PROSITE" id="PS50966"/>
    </source>
</evidence>
<dbReference type="PANTHER" id="PTHR10799">
    <property type="entry name" value="SNF2/RAD54 HELICASE FAMILY"/>
    <property type="match status" value="1"/>
</dbReference>
<dbReference type="InterPro" id="IPR007527">
    <property type="entry name" value="Znf_SWIM"/>
</dbReference>
<dbReference type="SUPFAM" id="SSF52540">
    <property type="entry name" value="P-loop containing nucleoside triphosphate hydrolases"/>
    <property type="match status" value="2"/>
</dbReference>
<dbReference type="Gene3D" id="3.40.50.300">
    <property type="entry name" value="P-loop containing nucleotide triphosphate hydrolases"/>
    <property type="match status" value="1"/>
</dbReference>
<dbReference type="InterPro" id="IPR049730">
    <property type="entry name" value="SNF2/RAD54-like_C"/>
</dbReference>
<keyword evidence="2" id="KW-0862">Zinc</keyword>
<dbReference type="PROSITE" id="PS50966">
    <property type="entry name" value="ZF_SWIM"/>
    <property type="match status" value="1"/>
</dbReference>
<evidence type="ECO:0008006" key="8">
    <source>
        <dbReference type="Google" id="ProtNLM"/>
    </source>
</evidence>
<dbReference type="GO" id="GO:0016787">
    <property type="term" value="F:hydrolase activity"/>
    <property type="evidence" value="ECO:0007669"/>
    <property type="project" value="UniProtKB-KW"/>
</dbReference>
<name>A0A0H5SG00_HERHM</name>
<evidence type="ECO:0000256" key="1">
    <source>
        <dbReference type="ARBA" id="ARBA00022801"/>
    </source>
</evidence>
<dbReference type="Gene3D" id="3.40.50.10810">
    <property type="entry name" value="Tandem AAA-ATPase domain"/>
    <property type="match status" value="1"/>
</dbReference>
<organism evidence="6 7">
    <name type="scientific">Herbinix hemicellulosilytica</name>
    <dbReference type="NCBI Taxonomy" id="1564487"/>
    <lineage>
        <taxon>Bacteria</taxon>
        <taxon>Bacillati</taxon>
        <taxon>Bacillota</taxon>
        <taxon>Clostridia</taxon>
        <taxon>Lachnospirales</taxon>
        <taxon>Lachnospiraceae</taxon>
        <taxon>Herbinix</taxon>
    </lineage>
</organism>
<dbReference type="InterPro" id="IPR038718">
    <property type="entry name" value="SNF2-like_sf"/>
</dbReference>
<dbReference type="InterPro" id="IPR014001">
    <property type="entry name" value="Helicase_ATP-bd"/>
</dbReference>
<sequence>MLQISRTGIRNLASNDLVYARGLQYYKENRVVSASYSNSSKTYRLEVQGNYRYSVTIEEQEDGSFDYTCNCPSRLKDQGACKHVVAALLFILTYQERTLLSTTKSPEERKIIQILDYFASQEETALVGETFSLEPTVTIPHMMKGDAARAYVSFHGGSNRKYKIQTIKKFLSDIYNNENFTLGKEFKYISGESTFDKFSQNIIDYLLEIYEIQEVVNSSLFSKVFSKSHVIMTRNMLLKFLNILDGNDFTLELYGKTYPNVRYVNGNPKIAFQLTMDDEAIIVDYKGKEAVIPITDTGELLYYDGVIYKPDKKFINNFKPFYNTLGRDNGPLVFKGEKKNRFLEHVLPRISETMELEVPEELKNRYISEELEASIYFDRHKYGIKAELRFRYGDYEFNSFGNANSGSYIIVRQRESEDAIISEILKLGFVPYKNYYLLKDEDLIYEFLAGKVKDLEGIAHLYYSEDFKKLGIRTPGNFTASVRVGSGINLLELDFSFDDVPKDEIKDLIHAYRVKKKYYRLKNGSFINLEEDNIEKLSKILAFLNVGSKDIEDNKVYLAKSHAVYLEKVFDEKSLKLNKDRNFAHLTERILNPSITDYKVPDGIQAQLRPYQITGYKWLRTLAEHELGGILADDMGLGKTLQSIVFMASVISENENKDLKPHCLIVCPTSLTYNWLDEFENFAPFIKAVVVNGNPQERKEIIENYKNYDVLITSYPLIRRDIALYENIDFNTIFIDEAQFIKNDASLNAKSVKRLKARHRFALTGTPIENSLSELWSIFDFIMPGYLHSHAKFVETYEKPILRDDKEALEDLHQLIAPFILRRMKKDVLTELPDKYESKVLTELSEEQKKIYVSYLENIRSEIRNELSEGGLEKSRMKILAALTRLRQICCHPATFLENYQGGSGKLDLLMELITEAIANDHRILVFSQFTSMLRIIEEELKDMNIPYFYLEGSTPTEERNESVKRFNQGEGSVFLISLKAGGTGLNLVGADTVIHYDPWWNPAVEEQATDRVYRIGQQNKVHVLKLITKGTIEEKIYKLQRKKKELSDTVITSKEVFINTLSREELEELFGPM</sequence>
<evidence type="ECO:0000259" key="5">
    <source>
        <dbReference type="PROSITE" id="PS51194"/>
    </source>
</evidence>
<dbReference type="SMART" id="SM00490">
    <property type="entry name" value="HELICc"/>
    <property type="match status" value="1"/>
</dbReference>